<reference evidence="11 12" key="1">
    <citation type="submission" date="2019-09" db="EMBL/GenBank/DDBJ databases">
        <title>Bird 10,000 Genomes (B10K) Project - Family phase.</title>
        <authorList>
            <person name="Zhang G."/>
        </authorList>
    </citation>
    <scope>NUCLEOTIDE SEQUENCE [LARGE SCALE GENOMIC DNA]</scope>
    <source>
        <strain evidence="11">B10K-DU-001-06</strain>
        <tissue evidence="11">Muscle</tissue>
    </source>
</reference>
<evidence type="ECO:0000313" key="11">
    <source>
        <dbReference type="EMBL" id="NXG02559.1"/>
    </source>
</evidence>
<dbReference type="EC" id="2.4.2.31" evidence="10"/>
<keyword evidence="7 10" id="KW-0520">NAD</keyword>
<dbReference type="GO" id="GO:0016779">
    <property type="term" value="F:nucleotidyltransferase activity"/>
    <property type="evidence" value="ECO:0007669"/>
    <property type="project" value="UniProtKB-KW"/>
</dbReference>
<dbReference type="SUPFAM" id="SSF56399">
    <property type="entry name" value="ADP-ribosylation"/>
    <property type="match status" value="1"/>
</dbReference>
<evidence type="ECO:0000256" key="6">
    <source>
        <dbReference type="ARBA" id="ARBA00022857"/>
    </source>
</evidence>
<dbReference type="PANTHER" id="PTHR10339">
    <property type="entry name" value="ADP-RIBOSYLTRANSFERASE"/>
    <property type="match status" value="1"/>
</dbReference>
<evidence type="ECO:0000256" key="5">
    <source>
        <dbReference type="ARBA" id="ARBA00022729"/>
    </source>
</evidence>
<gene>
    <name evidence="11" type="primary">Nrt2_1</name>
    <name evidence="11" type="ORF">SAKLUC_R07217</name>
</gene>
<evidence type="ECO:0000256" key="3">
    <source>
        <dbReference type="ARBA" id="ARBA00022679"/>
    </source>
</evidence>
<evidence type="ECO:0000256" key="7">
    <source>
        <dbReference type="ARBA" id="ARBA00023027"/>
    </source>
</evidence>
<keyword evidence="4" id="KW-0548">Nucleotidyltransferase</keyword>
<dbReference type="InterPro" id="IPR000768">
    <property type="entry name" value="ART"/>
</dbReference>
<dbReference type="Pfam" id="PF01129">
    <property type="entry name" value="ART"/>
    <property type="match status" value="1"/>
</dbReference>
<dbReference type="FunFam" id="3.90.176.10:FF:000001">
    <property type="entry name" value="NAD(P)(+)--arginine ADP-ribosyltransferase"/>
    <property type="match status" value="1"/>
</dbReference>
<keyword evidence="6 10" id="KW-0521">NADP</keyword>
<dbReference type="GO" id="GO:0005615">
    <property type="term" value="C:extracellular space"/>
    <property type="evidence" value="ECO:0007669"/>
    <property type="project" value="UniProtKB-ARBA"/>
</dbReference>
<dbReference type="InterPro" id="IPR050999">
    <property type="entry name" value="ADP-ribosyltransferase_ARG"/>
</dbReference>
<keyword evidence="8" id="KW-1015">Disulfide bond</keyword>
<dbReference type="GO" id="GO:0046677">
    <property type="term" value="P:response to antibiotic"/>
    <property type="evidence" value="ECO:0007669"/>
    <property type="project" value="UniProtKB-ARBA"/>
</dbReference>
<comment type="catalytic activity">
    <reaction evidence="9 10">
        <text>L-arginyl-[protein] + NAD(+) = N(omega)-(ADP-D-ribosyl)-L-arginyl-[protein] + nicotinamide + H(+)</text>
        <dbReference type="Rhea" id="RHEA:19149"/>
        <dbReference type="Rhea" id="RHEA-COMP:10532"/>
        <dbReference type="Rhea" id="RHEA-COMP:15087"/>
        <dbReference type="ChEBI" id="CHEBI:15378"/>
        <dbReference type="ChEBI" id="CHEBI:17154"/>
        <dbReference type="ChEBI" id="CHEBI:29965"/>
        <dbReference type="ChEBI" id="CHEBI:57540"/>
        <dbReference type="ChEBI" id="CHEBI:142554"/>
        <dbReference type="EC" id="2.4.2.31"/>
    </reaction>
</comment>
<comment type="similarity">
    <text evidence="1 10">Belongs to the Arg-specific ADP-ribosyltransferase family.</text>
</comment>
<evidence type="ECO:0000256" key="8">
    <source>
        <dbReference type="ARBA" id="ARBA00023157"/>
    </source>
</evidence>
<name>A0A7K8YII0_9PASS</name>
<dbReference type="AlphaFoldDB" id="A0A7K8YII0"/>
<feature type="non-terminal residue" evidence="11">
    <location>
        <position position="1"/>
    </location>
</feature>
<evidence type="ECO:0000256" key="10">
    <source>
        <dbReference type="RuleBase" id="RU361228"/>
    </source>
</evidence>
<dbReference type="PROSITE" id="PS51996">
    <property type="entry name" value="TR_MART"/>
    <property type="match status" value="1"/>
</dbReference>
<dbReference type="PANTHER" id="PTHR10339:SF19">
    <property type="entry name" value="GPI-LINKED NAD(P)(+)--ARGININE ADP-RIBOSYLTRANSFERASE 1"/>
    <property type="match status" value="1"/>
</dbReference>
<dbReference type="GO" id="GO:0044194">
    <property type="term" value="C:cytolytic granule"/>
    <property type="evidence" value="ECO:0007669"/>
    <property type="project" value="UniProtKB-ARBA"/>
</dbReference>
<sequence length="224" mass="25907">LDMAPNSFDDQYLNCRSEMWMRLPMLNRCEFALNRNYSKVWAEAAAKRPRPLQSLQWREEAIALMAYTMDSTLYEEFNTAVRKNGSSLKHYLNNFHFKVMHFLLTEALSDLRDAKSHPACLHVYRGVPGIRFSAKPGQIIRFGQFTSTSLKEEVAKGFGTDTFFELYTCHGAKIRDFSCYPDEEEVLIPPFETFKVTNVSDTKDGTYIQLRSHGVHSKYSCAWL</sequence>
<keyword evidence="12" id="KW-1185">Reference proteome</keyword>
<keyword evidence="3 10" id="KW-0808">Transferase</keyword>
<protein>
    <recommendedName>
        <fullName evidence="10">NAD(P)(+)--arginine ADP-ribosyltransferase</fullName>
        <ecNumber evidence="10">2.4.2.31</ecNumber>
    </recommendedName>
    <alternativeName>
        <fullName evidence="10">Mono(ADP-ribosyl)transferase</fullName>
    </alternativeName>
</protein>
<dbReference type="PROSITE" id="PS01291">
    <property type="entry name" value="ART"/>
    <property type="match status" value="1"/>
</dbReference>
<dbReference type="GO" id="GO:0106274">
    <property type="term" value="F:NAD+-protein-arginine ADP-ribosyltransferase activity"/>
    <property type="evidence" value="ECO:0007669"/>
    <property type="project" value="UniProtKB-EC"/>
</dbReference>
<dbReference type="PRINTS" id="PR00970">
    <property type="entry name" value="RIBTRNSFRASE"/>
</dbReference>
<dbReference type="Gene3D" id="3.90.176.10">
    <property type="entry name" value="Toxin ADP-ribosyltransferase, Chain A, domain 1"/>
    <property type="match status" value="1"/>
</dbReference>
<comment type="caution">
    <text evidence="11">The sequence shown here is derived from an EMBL/GenBank/DDBJ whole genome shotgun (WGS) entry which is preliminary data.</text>
</comment>
<dbReference type="GO" id="GO:0003950">
    <property type="term" value="F:NAD+ poly-ADP-ribosyltransferase activity"/>
    <property type="evidence" value="ECO:0007669"/>
    <property type="project" value="TreeGrafter"/>
</dbReference>
<evidence type="ECO:0000256" key="2">
    <source>
        <dbReference type="ARBA" id="ARBA00022676"/>
    </source>
</evidence>
<accession>A0A7K8YII0</accession>
<dbReference type="Proteomes" id="UP000558958">
    <property type="component" value="Unassembled WGS sequence"/>
</dbReference>
<evidence type="ECO:0000256" key="1">
    <source>
        <dbReference type="ARBA" id="ARBA00009558"/>
    </source>
</evidence>
<feature type="non-terminal residue" evidence="11">
    <location>
        <position position="224"/>
    </location>
</feature>
<evidence type="ECO:0000313" key="12">
    <source>
        <dbReference type="Proteomes" id="UP000558958"/>
    </source>
</evidence>
<dbReference type="EMBL" id="VWZD01003690">
    <property type="protein sequence ID" value="NXG02559.1"/>
    <property type="molecule type" value="Genomic_DNA"/>
</dbReference>
<proteinExistence type="inferred from homology"/>
<keyword evidence="5" id="KW-0732">Signal</keyword>
<evidence type="ECO:0000256" key="4">
    <source>
        <dbReference type="ARBA" id="ARBA00022695"/>
    </source>
</evidence>
<keyword evidence="2 10" id="KW-0328">Glycosyltransferase</keyword>
<evidence type="ECO:0000256" key="9">
    <source>
        <dbReference type="ARBA" id="ARBA00047597"/>
    </source>
</evidence>
<organism evidence="11 12">
    <name type="scientific">Sakesphorus luctuosus</name>
    <dbReference type="NCBI Taxonomy" id="419690"/>
    <lineage>
        <taxon>Eukaryota</taxon>
        <taxon>Metazoa</taxon>
        <taxon>Chordata</taxon>
        <taxon>Craniata</taxon>
        <taxon>Vertebrata</taxon>
        <taxon>Euteleostomi</taxon>
        <taxon>Archelosauria</taxon>
        <taxon>Archosauria</taxon>
        <taxon>Dinosauria</taxon>
        <taxon>Saurischia</taxon>
        <taxon>Theropoda</taxon>
        <taxon>Coelurosauria</taxon>
        <taxon>Aves</taxon>
        <taxon>Neognathae</taxon>
        <taxon>Neoaves</taxon>
        <taxon>Telluraves</taxon>
        <taxon>Australaves</taxon>
        <taxon>Passeriformes</taxon>
        <taxon>Thamnophilidae</taxon>
        <taxon>Sakesphorus</taxon>
    </lineage>
</organism>